<dbReference type="GO" id="GO:0004252">
    <property type="term" value="F:serine-type endopeptidase activity"/>
    <property type="evidence" value="ECO:0007669"/>
    <property type="project" value="UniProtKB-UniRule"/>
</dbReference>
<keyword evidence="4" id="KW-0720">Serine protease</keyword>
<protein>
    <recommendedName>
        <fullName evidence="3 4">Prolyl endopeptidase</fullName>
        <ecNumber evidence="4">3.4.21.-</ecNumber>
    </recommendedName>
</protein>
<evidence type="ECO:0000256" key="4">
    <source>
        <dbReference type="RuleBase" id="RU368024"/>
    </source>
</evidence>
<dbReference type="SUPFAM" id="SSF53474">
    <property type="entry name" value="alpha/beta-Hydrolases"/>
    <property type="match status" value="1"/>
</dbReference>
<comment type="similarity">
    <text evidence="2 4">Belongs to the peptidase S9A family.</text>
</comment>
<feature type="domain" description="Peptidase S9 prolyl oligopeptidase catalytic" evidence="5">
    <location>
        <begin position="85"/>
        <end position="192"/>
    </location>
</feature>
<comment type="catalytic activity">
    <reaction evidence="1">
        <text>Hydrolysis of Pro-|-Xaa &gt;&gt; Ala-|-Xaa in oligopeptides.</text>
        <dbReference type="EC" id="3.4.21.26"/>
    </reaction>
</comment>
<keyword evidence="4" id="KW-0378">Hydrolase</keyword>
<dbReference type="InterPro" id="IPR051167">
    <property type="entry name" value="Prolyl_oligopep/macrocyclase"/>
</dbReference>
<evidence type="ECO:0000256" key="3">
    <source>
        <dbReference type="ARBA" id="ARBA00016310"/>
    </source>
</evidence>
<evidence type="ECO:0000259" key="5">
    <source>
        <dbReference type="Pfam" id="PF00326"/>
    </source>
</evidence>
<gene>
    <name evidence="6" type="ORF">DILT_LOCUS4050</name>
</gene>
<accession>A0A3P6TWA1</accession>
<dbReference type="Gene3D" id="3.40.50.1820">
    <property type="entry name" value="alpha/beta hydrolase"/>
    <property type="match status" value="2"/>
</dbReference>
<sequence>MGSVSAMSGHKKDTMVVFKNEVKGLDLSNFEVRQLMYKSKDSTRVPMFVMRPKNLTLDGSAPCLLYGYGGFAISLKPAFSLTYSLFLQHFNGVAAVANIRGGGEYGEKWHSGGKILNKQNCFDDFIAAAESLIELKYTSPESACSNQRPDLFGASICHVPVTDMLRFHRFTIGHAWQSDYGDVSKEEVFRYLMRSIGKSDAS</sequence>
<dbReference type="InterPro" id="IPR001375">
    <property type="entry name" value="Peptidase_S9_cat"/>
</dbReference>
<keyword evidence="7" id="KW-1185">Reference proteome</keyword>
<dbReference type="InterPro" id="IPR002470">
    <property type="entry name" value="Peptidase_S9A"/>
</dbReference>
<dbReference type="PANTHER" id="PTHR42881">
    <property type="entry name" value="PROLYL ENDOPEPTIDASE"/>
    <property type="match status" value="1"/>
</dbReference>
<dbReference type="GO" id="GO:0006508">
    <property type="term" value="P:proteolysis"/>
    <property type="evidence" value="ECO:0007669"/>
    <property type="project" value="UniProtKB-KW"/>
</dbReference>
<evidence type="ECO:0000313" key="7">
    <source>
        <dbReference type="Proteomes" id="UP000281553"/>
    </source>
</evidence>
<reference evidence="6 7" key="1">
    <citation type="submission" date="2018-11" db="EMBL/GenBank/DDBJ databases">
        <authorList>
            <consortium name="Pathogen Informatics"/>
        </authorList>
    </citation>
    <scope>NUCLEOTIDE SEQUENCE [LARGE SCALE GENOMIC DNA]</scope>
</reference>
<dbReference type="GO" id="GO:0005829">
    <property type="term" value="C:cytosol"/>
    <property type="evidence" value="ECO:0007669"/>
    <property type="project" value="TreeGrafter"/>
</dbReference>
<organism evidence="6 7">
    <name type="scientific">Dibothriocephalus latus</name>
    <name type="common">Fish tapeworm</name>
    <name type="synonym">Diphyllobothrium latum</name>
    <dbReference type="NCBI Taxonomy" id="60516"/>
    <lineage>
        <taxon>Eukaryota</taxon>
        <taxon>Metazoa</taxon>
        <taxon>Spiralia</taxon>
        <taxon>Lophotrochozoa</taxon>
        <taxon>Platyhelminthes</taxon>
        <taxon>Cestoda</taxon>
        <taxon>Eucestoda</taxon>
        <taxon>Diphyllobothriidea</taxon>
        <taxon>Diphyllobothriidae</taxon>
        <taxon>Dibothriocephalus</taxon>
    </lineage>
</organism>
<dbReference type="GO" id="GO:0070012">
    <property type="term" value="F:oligopeptidase activity"/>
    <property type="evidence" value="ECO:0007669"/>
    <property type="project" value="TreeGrafter"/>
</dbReference>
<name>A0A3P6TWA1_DIBLA</name>
<dbReference type="OrthoDB" id="248387at2759"/>
<dbReference type="Proteomes" id="UP000281553">
    <property type="component" value="Unassembled WGS sequence"/>
</dbReference>
<dbReference type="PRINTS" id="PR00862">
    <property type="entry name" value="PROLIGOPTASE"/>
</dbReference>
<dbReference type="InterPro" id="IPR029058">
    <property type="entry name" value="AB_hydrolase_fold"/>
</dbReference>
<dbReference type="EMBL" id="UYRU01044745">
    <property type="protein sequence ID" value="VDK87619.1"/>
    <property type="molecule type" value="Genomic_DNA"/>
</dbReference>
<dbReference type="EC" id="3.4.21.-" evidence="4"/>
<dbReference type="Pfam" id="PF00326">
    <property type="entry name" value="Peptidase_S9"/>
    <property type="match status" value="1"/>
</dbReference>
<keyword evidence="4" id="KW-0645">Protease</keyword>
<proteinExistence type="inferred from homology"/>
<dbReference type="PANTHER" id="PTHR42881:SF2">
    <property type="entry name" value="PROLYL ENDOPEPTIDASE"/>
    <property type="match status" value="1"/>
</dbReference>
<evidence type="ECO:0000313" key="6">
    <source>
        <dbReference type="EMBL" id="VDK87619.1"/>
    </source>
</evidence>
<dbReference type="AlphaFoldDB" id="A0A3P6TWA1"/>
<evidence type="ECO:0000256" key="1">
    <source>
        <dbReference type="ARBA" id="ARBA00001070"/>
    </source>
</evidence>
<evidence type="ECO:0000256" key="2">
    <source>
        <dbReference type="ARBA" id="ARBA00005228"/>
    </source>
</evidence>